<accession>A0ABM7FYR4</accession>
<dbReference type="RefSeq" id="WP_261936153.1">
    <property type="nucleotide sequence ID" value="NZ_AP018817.1"/>
</dbReference>
<dbReference type="Proteomes" id="UP001059971">
    <property type="component" value="Chromosome 1"/>
</dbReference>
<organism evidence="1 2">
    <name type="scientific">Sphingomonas bisphenolicum</name>
    <dbReference type="NCBI Taxonomy" id="296544"/>
    <lineage>
        <taxon>Bacteria</taxon>
        <taxon>Pseudomonadati</taxon>
        <taxon>Pseudomonadota</taxon>
        <taxon>Alphaproteobacteria</taxon>
        <taxon>Sphingomonadales</taxon>
        <taxon>Sphingomonadaceae</taxon>
        <taxon>Sphingomonas</taxon>
    </lineage>
</organism>
<evidence type="ECO:0008006" key="3">
    <source>
        <dbReference type="Google" id="ProtNLM"/>
    </source>
</evidence>
<protein>
    <recommendedName>
        <fullName evidence="3">GDYXXLXY protein</fullName>
    </recommendedName>
</protein>
<sequence length="178" mass="19727">MTPARHRLILAAALLLPLAALLASWAMIHRQAQQGEDWLIPIEGYDPRDLLRGHYVRYRYAWPTAPLREGESRVDPAYASALCVTGIAPHIRTVRPVSPTDATGDCAIILRATLGARQEVRRLESGIFYASQGQAIALSRKLADPRLQGLVRVRVRADGVMRPVALDFRPRPKPQVAP</sequence>
<name>A0ABM7FYR4_9SPHN</name>
<dbReference type="InterPro" id="IPR025833">
    <property type="entry name" value="GDYXXLXY"/>
</dbReference>
<dbReference type="Pfam" id="PF14345">
    <property type="entry name" value="GDYXXLXY"/>
    <property type="match status" value="1"/>
</dbReference>
<evidence type="ECO:0000313" key="2">
    <source>
        <dbReference type="Proteomes" id="UP001059971"/>
    </source>
</evidence>
<keyword evidence="2" id="KW-1185">Reference proteome</keyword>
<evidence type="ECO:0000313" key="1">
    <source>
        <dbReference type="EMBL" id="BBF68879.1"/>
    </source>
</evidence>
<proteinExistence type="predicted"/>
<dbReference type="EMBL" id="AP018817">
    <property type="protein sequence ID" value="BBF68879.1"/>
    <property type="molecule type" value="Genomic_DNA"/>
</dbReference>
<reference evidence="1" key="1">
    <citation type="submission" date="2018-07" db="EMBL/GenBank/DDBJ databases">
        <title>Complete genome sequence of Sphingomonas bisphenolicum strain AO1, a bisphenol A degradative bacterium isolated from Japanese farm field.</title>
        <authorList>
            <person name="Murakami M."/>
            <person name="Koh M."/>
            <person name="Koba S."/>
            <person name="Matsumura Y."/>
        </authorList>
    </citation>
    <scope>NUCLEOTIDE SEQUENCE</scope>
    <source>
        <strain evidence="1">AO1</strain>
    </source>
</reference>
<gene>
    <name evidence="1" type="ORF">SBA_ch1_10790</name>
</gene>